<reference evidence="2 3" key="1">
    <citation type="journal article" date="2009" name="PLoS Pathog.">
        <title>Draft genome sequencing of giardia intestinalis assemblage B isolate GS: is human giardiasis caused by two different species?</title>
        <authorList>
            <person name="Franzen O."/>
            <person name="Jerlstrom-Hultqvist J."/>
            <person name="Castro E."/>
            <person name="Sherwood E."/>
            <person name="Ankarklev J."/>
            <person name="Reiner D.S."/>
            <person name="Palm D."/>
            <person name="Andersson J.O."/>
            <person name="Andersson B."/>
            <person name="Svard S.G."/>
        </authorList>
    </citation>
    <scope>NUCLEOTIDE SEQUENCE [LARGE SCALE GENOMIC DNA]</scope>
    <source>
        <strain evidence="3">ATCC 50581 / GS clone H7</strain>
    </source>
</reference>
<dbReference type="OMA" id="NEHIYSD"/>
<feature type="compositionally biased region" description="Basic and acidic residues" evidence="1">
    <location>
        <begin position="494"/>
        <end position="506"/>
    </location>
</feature>
<feature type="region of interest" description="Disordered" evidence="1">
    <location>
        <begin position="1"/>
        <end position="33"/>
    </location>
</feature>
<organism evidence="2 3">
    <name type="scientific">Giardia intestinalis (strain ATCC 50581 / GS clone H7)</name>
    <name type="common">Giardia lamblia</name>
    <dbReference type="NCBI Taxonomy" id="598745"/>
    <lineage>
        <taxon>Eukaryota</taxon>
        <taxon>Metamonada</taxon>
        <taxon>Diplomonadida</taxon>
        <taxon>Hexamitidae</taxon>
        <taxon>Giardiinae</taxon>
        <taxon>Giardia</taxon>
    </lineage>
</organism>
<evidence type="ECO:0000313" key="2">
    <source>
        <dbReference type="EMBL" id="EES99270.1"/>
    </source>
</evidence>
<dbReference type="Proteomes" id="UP000002488">
    <property type="component" value="Unassembled WGS sequence"/>
</dbReference>
<accession>C6LXH1</accession>
<dbReference type="VEuPathDB" id="GiardiaDB:GL50581_3485"/>
<feature type="region of interest" description="Disordered" evidence="1">
    <location>
        <begin position="450"/>
        <end position="523"/>
    </location>
</feature>
<feature type="compositionally biased region" description="Basic and acidic residues" evidence="1">
    <location>
        <begin position="1"/>
        <end position="17"/>
    </location>
</feature>
<feature type="compositionally biased region" description="Polar residues" evidence="1">
    <location>
        <begin position="507"/>
        <end position="521"/>
    </location>
</feature>
<protein>
    <submittedName>
        <fullName evidence="2">Uncharacterized protein</fullName>
    </submittedName>
</protein>
<sequence>MIIKRAERKQPFSERPNRSFSAKEISTVAQDEPEREQVLRLQPIRGTDSIDLLGFRAKDQRRYVMPSQIVLNEHIYSDDKNISTGRHRVLVSNHSRRTITLPRVMYCDEGYSTHKYNVLHSVNKWAEDRKGSLRPVADPAHQTLVARPPPILACTKKLPDFCKELTDSTEQEVSAVAPQPKSFYLLQNETRDREIQKGILGTLTDVNLVRRPKASIKSLGRVAKPVRKRSTLPLQYKPPLIIVNSSVSQHMHKTLEAQTEAYSKSISSCSDSEQDMLDKLSQKPLTLAEYEKRQLSKQTAEAAKQDLEHASAFYDAKSPNYHELNTSQTETSCTDASRHTSRSQTTSPDDVCSRSNPTQSETIYGNILSFERKLLPESGNDSFAIRPLHYCTSEDMIRSCESSESISLSSISLPLLSTDTPTDQSIDISDYKMDTPINARLSCDAPISPVVSRVPTATPPPTHTRRSSRRAPQICMPPPLAMHPSLPPSKLLSSRHDSDHTPREKTISQLRTPLNHITSGPTHMPSAIRLRGYVSRQFALYSSSAPRPSARAQLQAEPKTSRLQERGAQHLRLMPDPTKLAGLIVHSLVAIEPISFPNAVQTLHTNILAPPVPLAPISSELHQAAPLTDVHGDFVPSKQSLPIKVGISRYPLQLQAFIRASTSDTKVTVQRSRIKTAPSTLSKQASGVPKLRCYKLRSISAYVPVSHLEPLCLDSSSFRPHTAPALVPLSPHSPASVKLLYNTPMTIGRENVIRSVTATSSPHTTHDVRIFPEDLSDGLATDTCIGYQTPHVPIRFVRSLYAPMKVPTNEKQVSAMCDIVSARTNALTERDIEAIKQIFYNTSHDSASSPYAQQVAIPDQRNYVAKLFTNVRKEAEIRRAYGIDRVKRGLNMELYKRIKRSDGDTVIHKIRGIQPDTDSSAADGFEQPDFRELTSETTSPRNAIAITDKNLKAVKAFLYTPSSSPLEESLPTDYSKEDQHRIRNYSPQAPNVTEIMANTPTHNPVISILKRSSEPTQSRSLTAPTHNPHKGTARSPFNSQPAMMMDYIAYLQAYTPKFQGPPRYYRIAKSAPLNTAPRDSDVTKLLKEGFNRQNNTSFGISRPVSCTPSRNCSRKSATLPILIKATSKIDESGSQVLLDDHESLVVAGAQAGHDQSIEPMVTLQENEVITEETENKDIVLEMLDNNESQEIPTEESCAHPSTSAMQFEEALVATFVEDDPNIHKVPVKNVTAIPDECVTAPLGEILPDPPLNKHDERSRRRAIAGDKTISNKKACRRFYKEAIIDRDVSRIYWTYAQRTTARARPHTATELNYEKLLSRPLTVSKDRIIEKIDLYQTDAKKVGPATPSLISRMHAYDLH</sequence>
<feature type="region of interest" description="Disordered" evidence="1">
    <location>
        <begin position="1012"/>
        <end position="1038"/>
    </location>
</feature>
<feature type="region of interest" description="Disordered" evidence="1">
    <location>
        <begin position="324"/>
        <end position="358"/>
    </location>
</feature>
<dbReference type="OrthoDB" id="10258892at2759"/>
<gene>
    <name evidence="2" type="ORF">GL50581_3485</name>
</gene>
<dbReference type="EMBL" id="ACGJ01002892">
    <property type="protein sequence ID" value="EES99270.1"/>
    <property type="molecule type" value="Genomic_DNA"/>
</dbReference>
<name>C6LXH1_GIAIB</name>
<feature type="compositionally biased region" description="Polar residues" evidence="1">
    <location>
        <begin position="342"/>
        <end position="358"/>
    </location>
</feature>
<comment type="caution">
    <text evidence="2">The sequence shown here is derived from an EMBL/GenBank/DDBJ whole genome shotgun (WGS) entry which is preliminary data.</text>
</comment>
<feature type="compositionally biased region" description="Polar residues" evidence="1">
    <location>
        <begin position="1014"/>
        <end position="1025"/>
    </location>
</feature>
<feature type="compositionally biased region" description="Polar residues" evidence="1">
    <location>
        <begin position="324"/>
        <end position="335"/>
    </location>
</feature>
<evidence type="ECO:0000313" key="3">
    <source>
        <dbReference type="Proteomes" id="UP000002488"/>
    </source>
</evidence>
<evidence type="ECO:0000256" key="1">
    <source>
        <dbReference type="SAM" id="MobiDB-lite"/>
    </source>
</evidence>
<feature type="compositionally biased region" description="Pro residues" evidence="1">
    <location>
        <begin position="475"/>
        <end position="487"/>
    </location>
</feature>
<proteinExistence type="predicted"/>